<dbReference type="EMBL" id="AGXS01000015">
    <property type="protein sequence ID" value="EIY51860.1"/>
    <property type="molecule type" value="Genomic_DNA"/>
</dbReference>
<organism evidence="1 2">
    <name type="scientific">Bacteroides nordii CL02T12C05</name>
    <dbReference type="NCBI Taxonomy" id="997884"/>
    <lineage>
        <taxon>Bacteria</taxon>
        <taxon>Pseudomonadati</taxon>
        <taxon>Bacteroidota</taxon>
        <taxon>Bacteroidia</taxon>
        <taxon>Bacteroidales</taxon>
        <taxon>Bacteroidaceae</taxon>
        <taxon>Bacteroides</taxon>
    </lineage>
</organism>
<accession>I8XLV5</accession>
<evidence type="ECO:0000313" key="2">
    <source>
        <dbReference type="Proteomes" id="UP000003089"/>
    </source>
</evidence>
<gene>
    <name evidence="1" type="ORF">HMPREF1068_01407</name>
</gene>
<keyword evidence="2" id="KW-1185">Reference proteome</keyword>
<evidence type="ECO:0000313" key="1">
    <source>
        <dbReference type="EMBL" id="EIY51860.1"/>
    </source>
</evidence>
<dbReference type="Proteomes" id="UP000003089">
    <property type="component" value="Unassembled WGS sequence"/>
</dbReference>
<comment type="caution">
    <text evidence="1">The sequence shown here is derived from an EMBL/GenBank/DDBJ whole genome shotgun (WGS) entry which is preliminary data.</text>
</comment>
<dbReference type="STRING" id="997884.HMPREF1068_01407"/>
<dbReference type="AlphaFoldDB" id="I8XLV5"/>
<sequence length="41" mass="5025">MSDYYSVVNFLFVNALHINNTFYCFSVAEFYFYRTVKICFF</sequence>
<dbReference type="HOGENOM" id="CLU_3265835_0_0_10"/>
<proteinExistence type="predicted"/>
<reference evidence="1 2" key="1">
    <citation type="submission" date="2012-02" db="EMBL/GenBank/DDBJ databases">
        <title>The Genome Sequence of Bacteroides nordii CL02T12C05.</title>
        <authorList>
            <consortium name="The Broad Institute Genome Sequencing Platform"/>
            <person name="Earl A."/>
            <person name="Ward D."/>
            <person name="Feldgarden M."/>
            <person name="Gevers D."/>
            <person name="Zitomersky N.L."/>
            <person name="Coyne M.J."/>
            <person name="Comstock L.E."/>
            <person name="Young S.K."/>
            <person name="Zeng Q."/>
            <person name="Gargeya S."/>
            <person name="Fitzgerald M."/>
            <person name="Haas B."/>
            <person name="Abouelleil A."/>
            <person name="Alvarado L."/>
            <person name="Arachchi H.M."/>
            <person name="Berlin A."/>
            <person name="Chapman S.B."/>
            <person name="Gearin G."/>
            <person name="Goldberg J."/>
            <person name="Griggs A."/>
            <person name="Gujja S."/>
            <person name="Hansen M."/>
            <person name="Heiman D."/>
            <person name="Howarth C."/>
            <person name="Larimer J."/>
            <person name="Lui A."/>
            <person name="MacDonald P.J.P."/>
            <person name="McCowen C."/>
            <person name="Montmayeur A."/>
            <person name="Murphy C."/>
            <person name="Neiman D."/>
            <person name="Pearson M."/>
            <person name="Priest M."/>
            <person name="Roberts A."/>
            <person name="Saif S."/>
            <person name="Shea T."/>
            <person name="Sisk P."/>
            <person name="Stolte C."/>
            <person name="Sykes S."/>
            <person name="Wortman J."/>
            <person name="Nusbaum C."/>
            <person name="Birren B."/>
        </authorList>
    </citation>
    <scope>NUCLEOTIDE SEQUENCE [LARGE SCALE GENOMIC DNA]</scope>
    <source>
        <strain evidence="1 2">CL02T12C05</strain>
    </source>
</reference>
<protein>
    <submittedName>
        <fullName evidence="1">Uncharacterized protein</fullName>
    </submittedName>
</protein>
<name>I8XLV5_9BACE</name>